<sequence>MFTRRRFMQSTAAIGLLAQSGFAFAQTQADKQDLHVGMAYDDMGSIDPHTAVTSIAVPIVREVYEGLLAYPSGFLGDAEIMPALAESWEASEDKKSWTFHLRQGVQWHGGYGEFTSADAKFSIERVTNQEFGSPFRSAYANVKQVIADEPYTLVIELENPDARFDLRLVNFQAGFIVCKKAIEEGADIKSHPIGTGPFEFEAYAARQSLTLKANESYWGGKPILDRMIWHFIPDNSTRELSLNGGEVHAIDLEARQQVVDRIRAQGMTVDLAKEGTPYWLFINLTIKPFDDLRVRQALAYAINRDDLVSYLGKDLAVPEYSAIPAGYLGHIDDMEKYSHDVERAKALLAEAGHESGFSFEMAMSNSPLYLPYMQIIQEQWRAIGVNVTFRVVDHPTYHRLIRENTNPIVMYQATRYPKTAQIYLDQFYVKSAAIGKETAITNFIHYGDVLPGIDDLADKARFSADPDEQNELWAEAQRRIANDAVTIPLFNQNAARARSPLVDLQMPAGNLSFYMFSKDTRILDE</sequence>
<dbReference type="InterPro" id="IPR006311">
    <property type="entry name" value="TAT_signal"/>
</dbReference>
<dbReference type="SUPFAM" id="SSF53850">
    <property type="entry name" value="Periplasmic binding protein-like II"/>
    <property type="match status" value="1"/>
</dbReference>
<dbReference type="Proteomes" id="UP001549143">
    <property type="component" value="Unassembled WGS sequence"/>
</dbReference>
<dbReference type="PIRSF" id="PIRSF002741">
    <property type="entry name" value="MppA"/>
    <property type="match status" value="1"/>
</dbReference>
<gene>
    <name evidence="7" type="ORF">ABID44_003670</name>
</gene>
<keyword evidence="8" id="KW-1185">Reference proteome</keyword>
<evidence type="ECO:0000313" key="7">
    <source>
        <dbReference type="EMBL" id="MET3663314.1"/>
    </source>
</evidence>
<keyword evidence="4 5" id="KW-0732">Signal</keyword>
<organism evidence="7 8">
    <name type="scientific">Aquamicrobium ahrensii</name>
    <dbReference type="NCBI Taxonomy" id="469551"/>
    <lineage>
        <taxon>Bacteria</taxon>
        <taxon>Pseudomonadati</taxon>
        <taxon>Pseudomonadota</taxon>
        <taxon>Alphaproteobacteria</taxon>
        <taxon>Hyphomicrobiales</taxon>
        <taxon>Phyllobacteriaceae</taxon>
        <taxon>Aquamicrobium</taxon>
    </lineage>
</organism>
<keyword evidence="3" id="KW-0813">Transport</keyword>
<evidence type="ECO:0000256" key="5">
    <source>
        <dbReference type="SAM" id="SignalP"/>
    </source>
</evidence>
<dbReference type="PANTHER" id="PTHR30290:SF10">
    <property type="entry name" value="PERIPLASMIC OLIGOPEPTIDE-BINDING PROTEIN-RELATED"/>
    <property type="match status" value="1"/>
</dbReference>
<dbReference type="InterPro" id="IPR039424">
    <property type="entry name" value="SBP_5"/>
</dbReference>
<dbReference type="PANTHER" id="PTHR30290">
    <property type="entry name" value="PERIPLASMIC BINDING COMPONENT OF ABC TRANSPORTER"/>
    <property type="match status" value="1"/>
</dbReference>
<evidence type="ECO:0000256" key="1">
    <source>
        <dbReference type="ARBA" id="ARBA00004418"/>
    </source>
</evidence>
<comment type="similarity">
    <text evidence="2">Belongs to the bacterial solute-binding protein 5 family.</text>
</comment>
<evidence type="ECO:0000256" key="4">
    <source>
        <dbReference type="ARBA" id="ARBA00022729"/>
    </source>
</evidence>
<dbReference type="InterPro" id="IPR000914">
    <property type="entry name" value="SBP_5_dom"/>
</dbReference>
<feature type="signal peptide" evidence="5">
    <location>
        <begin position="1"/>
        <end position="25"/>
    </location>
</feature>
<dbReference type="RefSeq" id="WP_354153114.1">
    <property type="nucleotide sequence ID" value="NZ_JBEPMN010000024.1"/>
</dbReference>
<reference evidence="7 8" key="1">
    <citation type="submission" date="2024-06" db="EMBL/GenBank/DDBJ databases">
        <title>Genomic Encyclopedia of Type Strains, Phase IV (KMG-IV): sequencing the most valuable type-strain genomes for metagenomic binning, comparative biology and taxonomic classification.</title>
        <authorList>
            <person name="Goeker M."/>
        </authorList>
    </citation>
    <scope>NUCLEOTIDE SEQUENCE [LARGE SCALE GENOMIC DNA]</scope>
    <source>
        <strain evidence="7 8">DSM 19730</strain>
    </source>
</reference>
<name>A0ABV2KQG7_9HYPH</name>
<dbReference type="Gene3D" id="3.90.76.10">
    <property type="entry name" value="Dipeptide-binding Protein, Domain 1"/>
    <property type="match status" value="1"/>
</dbReference>
<evidence type="ECO:0000256" key="3">
    <source>
        <dbReference type="ARBA" id="ARBA00022448"/>
    </source>
</evidence>
<dbReference type="Gene3D" id="3.40.190.10">
    <property type="entry name" value="Periplasmic binding protein-like II"/>
    <property type="match status" value="1"/>
</dbReference>
<dbReference type="InterPro" id="IPR030678">
    <property type="entry name" value="Peptide/Ni-bd"/>
</dbReference>
<comment type="subcellular location">
    <subcellularLocation>
        <location evidence="1">Periplasm</location>
    </subcellularLocation>
</comment>
<protein>
    <submittedName>
        <fullName evidence="7">Peptide/nickel transport system substrate-binding protein</fullName>
    </submittedName>
</protein>
<evidence type="ECO:0000259" key="6">
    <source>
        <dbReference type="Pfam" id="PF00496"/>
    </source>
</evidence>
<comment type="caution">
    <text evidence="7">The sequence shown here is derived from an EMBL/GenBank/DDBJ whole genome shotgun (WGS) entry which is preliminary data.</text>
</comment>
<dbReference type="Gene3D" id="3.10.105.10">
    <property type="entry name" value="Dipeptide-binding Protein, Domain 3"/>
    <property type="match status" value="1"/>
</dbReference>
<accession>A0ABV2KQG7</accession>
<evidence type="ECO:0000313" key="8">
    <source>
        <dbReference type="Proteomes" id="UP001549143"/>
    </source>
</evidence>
<feature type="domain" description="Solute-binding protein family 5" evidence="6">
    <location>
        <begin position="79"/>
        <end position="431"/>
    </location>
</feature>
<dbReference type="Pfam" id="PF00496">
    <property type="entry name" value="SBP_bac_5"/>
    <property type="match status" value="1"/>
</dbReference>
<evidence type="ECO:0000256" key="2">
    <source>
        <dbReference type="ARBA" id="ARBA00005695"/>
    </source>
</evidence>
<dbReference type="EMBL" id="JBEPMN010000024">
    <property type="protein sequence ID" value="MET3663314.1"/>
    <property type="molecule type" value="Genomic_DNA"/>
</dbReference>
<feature type="chain" id="PRO_5047025996" evidence="5">
    <location>
        <begin position="26"/>
        <end position="525"/>
    </location>
</feature>
<proteinExistence type="inferred from homology"/>
<dbReference type="PROSITE" id="PS51318">
    <property type="entry name" value="TAT"/>
    <property type="match status" value="1"/>
</dbReference>